<comment type="subcellular location">
    <subcellularLocation>
        <location evidence="1">Cell membrane</location>
        <topology evidence="1">Single-pass membrane protein</topology>
    </subcellularLocation>
</comment>
<proteinExistence type="predicted"/>
<feature type="transmembrane region" description="Helical" evidence="9">
    <location>
        <begin position="23"/>
        <end position="40"/>
    </location>
</feature>
<protein>
    <submittedName>
        <fullName evidence="10">YajC</fullName>
    </submittedName>
</protein>
<dbReference type="AlphaFoldDB" id="T1CBM8"/>
<dbReference type="PRINTS" id="PR01853">
    <property type="entry name" value="YAJCTRNLCASE"/>
</dbReference>
<dbReference type="GO" id="GO:0005886">
    <property type="term" value="C:plasma membrane"/>
    <property type="evidence" value="ECO:0007669"/>
    <property type="project" value="UniProtKB-SubCell"/>
</dbReference>
<keyword evidence="3" id="KW-1003">Cell membrane</keyword>
<evidence type="ECO:0000256" key="8">
    <source>
        <dbReference type="ARBA" id="ARBA00023136"/>
    </source>
</evidence>
<evidence type="ECO:0000256" key="1">
    <source>
        <dbReference type="ARBA" id="ARBA00004162"/>
    </source>
</evidence>
<sequence length="110" mass="11675">MNALIPLARAAAAAPVSSGSQLAPLLVMGGFIVVFYFLLIRPQQKKAKEHQTLISKLAPGDEVVTSGGLLGRITEVGEHFVTLEVAENVRVKVQRGQINTLMPKGTLKGA</sequence>
<keyword evidence="6 9" id="KW-1133">Transmembrane helix</keyword>
<evidence type="ECO:0000256" key="4">
    <source>
        <dbReference type="ARBA" id="ARBA00022692"/>
    </source>
</evidence>
<dbReference type="SMART" id="SM01323">
    <property type="entry name" value="YajC"/>
    <property type="match status" value="1"/>
</dbReference>
<reference evidence="10" key="1">
    <citation type="submission" date="2013-08" db="EMBL/GenBank/DDBJ databases">
        <authorList>
            <person name="Mendez C."/>
            <person name="Richter M."/>
            <person name="Ferrer M."/>
            <person name="Sanchez J."/>
        </authorList>
    </citation>
    <scope>NUCLEOTIDE SEQUENCE</scope>
</reference>
<dbReference type="PANTHER" id="PTHR33909:SF1">
    <property type="entry name" value="SEC TRANSLOCON ACCESSORY COMPLEX SUBUNIT YAJC"/>
    <property type="match status" value="1"/>
</dbReference>
<dbReference type="GO" id="GO:0015031">
    <property type="term" value="P:protein transport"/>
    <property type="evidence" value="ECO:0007669"/>
    <property type="project" value="UniProtKB-KW"/>
</dbReference>
<gene>
    <name evidence="10" type="ORF">B1A_02112</name>
</gene>
<keyword evidence="5" id="KW-0653">Protein transport</keyword>
<evidence type="ECO:0000256" key="2">
    <source>
        <dbReference type="ARBA" id="ARBA00022448"/>
    </source>
</evidence>
<organism evidence="10">
    <name type="scientific">mine drainage metagenome</name>
    <dbReference type="NCBI Taxonomy" id="410659"/>
    <lineage>
        <taxon>unclassified sequences</taxon>
        <taxon>metagenomes</taxon>
        <taxon>ecological metagenomes</taxon>
    </lineage>
</organism>
<keyword evidence="8 9" id="KW-0472">Membrane</keyword>
<dbReference type="EMBL" id="AUZX01001581">
    <property type="protein sequence ID" value="EQD78728.1"/>
    <property type="molecule type" value="Genomic_DNA"/>
</dbReference>
<dbReference type="NCBIfam" id="TIGR00739">
    <property type="entry name" value="yajC"/>
    <property type="match status" value="1"/>
</dbReference>
<evidence type="ECO:0000313" key="10">
    <source>
        <dbReference type="EMBL" id="EQD78728.1"/>
    </source>
</evidence>
<accession>T1CBM8</accession>
<evidence type="ECO:0000256" key="9">
    <source>
        <dbReference type="SAM" id="Phobius"/>
    </source>
</evidence>
<keyword evidence="7" id="KW-0811">Translocation</keyword>
<dbReference type="Pfam" id="PF02699">
    <property type="entry name" value="YajC"/>
    <property type="match status" value="1"/>
</dbReference>
<dbReference type="PANTHER" id="PTHR33909">
    <property type="entry name" value="SEC TRANSLOCON ACCESSORY COMPLEX SUBUNIT YAJC"/>
    <property type="match status" value="1"/>
</dbReference>
<name>T1CBM8_9ZZZZ</name>
<keyword evidence="4 9" id="KW-0812">Transmembrane</keyword>
<reference evidence="10" key="2">
    <citation type="journal article" date="2014" name="ISME J.">
        <title>Microbial stratification in low pH oxic and suboxic macroscopic growths along an acid mine drainage.</title>
        <authorList>
            <person name="Mendez-Garcia C."/>
            <person name="Mesa V."/>
            <person name="Sprenger R.R."/>
            <person name="Richter M."/>
            <person name="Diez M.S."/>
            <person name="Solano J."/>
            <person name="Bargiela R."/>
            <person name="Golyshina O.V."/>
            <person name="Manteca A."/>
            <person name="Ramos J.L."/>
            <person name="Gallego J.R."/>
            <person name="Llorente I."/>
            <person name="Martins Dos Santos V.A."/>
            <person name="Jensen O.N."/>
            <person name="Pelaez A.I."/>
            <person name="Sanchez J."/>
            <person name="Ferrer M."/>
        </authorList>
    </citation>
    <scope>NUCLEOTIDE SEQUENCE</scope>
</reference>
<evidence type="ECO:0000256" key="5">
    <source>
        <dbReference type="ARBA" id="ARBA00022927"/>
    </source>
</evidence>
<dbReference type="InterPro" id="IPR003849">
    <property type="entry name" value="Preprotein_translocase_YajC"/>
</dbReference>
<evidence type="ECO:0000256" key="3">
    <source>
        <dbReference type="ARBA" id="ARBA00022475"/>
    </source>
</evidence>
<keyword evidence="2" id="KW-0813">Transport</keyword>
<evidence type="ECO:0000256" key="7">
    <source>
        <dbReference type="ARBA" id="ARBA00023010"/>
    </source>
</evidence>
<evidence type="ECO:0000256" key="6">
    <source>
        <dbReference type="ARBA" id="ARBA00022989"/>
    </source>
</evidence>
<comment type="caution">
    <text evidence="10">The sequence shown here is derived from an EMBL/GenBank/DDBJ whole genome shotgun (WGS) entry which is preliminary data.</text>
</comment>